<feature type="region of interest" description="Disordered" evidence="5">
    <location>
        <begin position="464"/>
        <end position="483"/>
    </location>
</feature>
<feature type="region of interest" description="Disordered" evidence="5">
    <location>
        <begin position="383"/>
        <end position="407"/>
    </location>
</feature>
<feature type="compositionally biased region" description="Polar residues" evidence="5">
    <location>
        <begin position="464"/>
        <end position="477"/>
    </location>
</feature>
<dbReference type="GO" id="GO:0032956">
    <property type="term" value="P:regulation of actin cytoskeleton organization"/>
    <property type="evidence" value="ECO:0007669"/>
    <property type="project" value="TreeGrafter"/>
</dbReference>
<evidence type="ECO:0000256" key="3">
    <source>
        <dbReference type="ARBA" id="ARBA00022737"/>
    </source>
</evidence>
<keyword evidence="2 4" id="KW-0853">WD repeat</keyword>
<feature type="compositionally biased region" description="Polar residues" evidence="5">
    <location>
        <begin position="319"/>
        <end position="331"/>
    </location>
</feature>
<feature type="region of interest" description="Disordered" evidence="5">
    <location>
        <begin position="262"/>
        <end position="294"/>
    </location>
</feature>
<dbReference type="GO" id="GO:0031931">
    <property type="term" value="C:TORC1 complex"/>
    <property type="evidence" value="ECO:0007669"/>
    <property type="project" value="InterPro"/>
</dbReference>
<dbReference type="GO" id="GO:0031929">
    <property type="term" value="P:TOR signaling"/>
    <property type="evidence" value="ECO:0007669"/>
    <property type="project" value="InterPro"/>
</dbReference>
<evidence type="ECO:0000256" key="4">
    <source>
        <dbReference type="PROSITE-ProRule" id="PRU00221"/>
    </source>
</evidence>
<organism evidence="6 7">
    <name type="scientific">Ophiobolus disseminans</name>
    <dbReference type="NCBI Taxonomy" id="1469910"/>
    <lineage>
        <taxon>Eukaryota</taxon>
        <taxon>Fungi</taxon>
        <taxon>Dikarya</taxon>
        <taxon>Ascomycota</taxon>
        <taxon>Pezizomycotina</taxon>
        <taxon>Dothideomycetes</taxon>
        <taxon>Pleosporomycetidae</taxon>
        <taxon>Pleosporales</taxon>
        <taxon>Pleosporineae</taxon>
        <taxon>Phaeosphaeriaceae</taxon>
        <taxon>Ophiobolus</taxon>
    </lineage>
</organism>
<evidence type="ECO:0000256" key="5">
    <source>
        <dbReference type="SAM" id="MobiDB-lite"/>
    </source>
</evidence>
<accession>A0A6A7A0F3</accession>
<feature type="region of interest" description="Disordered" evidence="5">
    <location>
        <begin position="15"/>
        <end position="188"/>
    </location>
</feature>
<dbReference type="GO" id="GO:0031932">
    <property type="term" value="C:TORC2 complex"/>
    <property type="evidence" value="ECO:0007669"/>
    <property type="project" value="InterPro"/>
</dbReference>
<reference evidence="6" key="1">
    <citation type="journal article" date="2020" name="Stud. Mycol.">
        <title>101 Dothideomycetes genomes: a test case for predicting lifestyles and emergence of pathogens.</title>
        <authorList>
            <person name="Haridas S."/>
            <person name="Albert R."/>
            <person name="Binder M."/>
            <person name="Bloem J."/>
            <person name="Labutti K."/>
            <person name="Salamov A."/>
            <person name="Andreopoulos B."/>
            <person name="Baker S."/>
            <person name="Barry K."/>
            <person name="Bills G."/>
            <person name="Bluhm B."/>
            <person name="Cannon C."/>
            <person name="Castanera R."/>
            <person name="Culley D."/>
            <person name="Daum C."/>
            <person name="Ezra D."/>
            <person name="Gonzalez J."/>
            <person name="Henrissat B."/>
            <person name="Kuo A."/>
            <person name="Liang C."/>
            <person name="Lipzen A."/>
            <person name="Lutzoni F."/>
            <person name="Magnuson J."/>
            <person name="Mondo S."/>
            <person name="Nolan M."/>
            <person name="Ohm R."/>
            <person name="Pangilinan J."/>
            <person name="Park H.-J."/>
            <person name="Ramirez L."/>
            <person name="Alfaro M."/>
            <person name="Sun H."/>
            <person name="Tritt A."/>
            <person name="Yoshinaga Y."/>
            <person name="Zwiers L.-H."/>
            <person name="Turgeon B."/>
            <person name="Goodwin S."/>
            <person name="Spatafora J."/>
            <person name="Crous P."/>
            <person name="Grigoriev I."/>
        </authorList>
    </citation>
    <scope>NUCLEOTIDE SEQUENCE</scope>
    <source>
        <strain evidence="6">CBS 113818</strain>
    </source>
</reference>
<dbReference type="Pfam" id="PF00400">
    <property type="entry name" value="WD40"/>
    <property type="match status" value="3"/>
</dbReference>
<dbReference type="InterPro" id="IPR019775">
    <property type="entry name" value="WD40_repeat_CS"/>
</dbReference>
<comment type="similarity">
    <text evidence="1">Belongs to the WD repeat LST8 family.</text>
</comment>
<evidence type="ECO:0000313" key="7">
    <source>
        <dbReference type="Proteomes" id="UP000799424"/>
    </source>
</evidence>
<dbReference type="Gene3D" id="2.130.10.10">
    <property type="entry name" value="YVTN repeat-like/Quinoprotein amine dehydrogenase"/>
    <property type="match status" value="1"/>
</dbReference>
<proteinExistence type="inferred from homology"/>
<dbReference type="PANTHER" id="PTHR19842:SF0">
    <property type="entry name" value="TARGET OF RAPAMYCIN COMPLEX SUBUNIT LST8"/>
    <property type="match status" value="1"/>
</dbReference>
<keyword evidence="3" id="KW-0677">Repeat</keyword>
<feature type="compositionally biased region" description="Polar residues" evidence="5">
    <location>
        <begin position="115"/>
        <end position="133"/>
    </location>
</feature>
<feature type="repeat" description="WD" evidence="4">
    <location>
        <begin position="1111"/>
        <end position="1145"/>
    </location>
</feature>
<dbReference type="InterPro" id="IPR036322">
    <property type="entry name" value="WD40_repeat_dom_sf"/>
</dbReference>
<protein>
    <submittedName>
        <fullName evidence="6">Uncharacterized protein</fullName>
    </submittedName>
</protein>
<dbReference type="Proteomes" id="UP000799424">
    <property type="component" value="Unassembled WGS sequence"/>
</dbReference>
<dbReference type="OrthoDB" id="10248252at2759"/>
<evidence type="ECO:0000256" key="1">
    <source>
        <dbReference type="ARBA" id="ARBA00009890"/>
    </source>
</evidence>
<feature type="repeat" description="WD" evidence="4">
    <location>
        <begin position="839"/>
        <end position="863"/>
    </location>
</feature>
<dbReference type="InterPro" id="IPR015943">
    <property type="entry name" value="WD40/YVTN_repeat-like_dom_sf"/>
</dbReference>
<dbReference type="PANTHER" id="PTHR19842">
    <property type="entry name" value="G BETA-LIKE PROTEIN GBL"/>
    <property type="match status" value="1"/>
</dbReference>
<evidence type="ECO:0000313" key="6">
    <source>
        <dbReference type="EMBL" id="KAF2826249.1"/>
    </source>
</evidence>
<dbReference type="SMART" id="SM00320">
    <property type="entry name" value="WD40"/>
    <property type="match status" value="6"/>
</dbReference>
<dbReference type="SUPFAM" id="SSF50978">
    <property type="entry name" value="WD40 repeat-like"/>
    <property type="match status" value="1"/>
</dbReference>
<dbReference type="EMBL" id="MU006226">
    <property type="protein sequence ID" value="KAF2826249.1"/>
    <property type="molecule type" value="Genomic_DNA"/>
</dbReference>
<feature type="compositionally biased region" description="Polar residues" evidence="5">
    <location>
        <begin position="44"/>
        <end position="53"/>
    </location>
</feature>
<evidence type="ECO:0000256" key="2">
    <source>
        <dbReference type="ARBA" id="ARBA00022574"/>
    </source>
</evidence>
<sequence>MMSLSDWRKGIVDLTLESDNEDDSPTSSVPGHQLPPIVPLPGSNRPSNISTPTAHMKNPSVPLPGSTPRIPHQNHHTFAKHIYTSNDTRNGASEKRRKLSAHGAASTRPLAPSPVTESLSNASVQQSNGTSYRRGSDYAPHAQPGPAPSRLSNRSSATSMAGKPPSVQHMNAALKTNGGTPSLVGSVARNEPRPLHIGRMPSSGAFELPRSSSLTTPGTASTTPTGPVPSFYRRERMMERKPEPAYGSQGGGTRMPQAIPRAGVQAQPPAQATQLEMSKSRSQQPSTSYIPGAAPTFQGCDEYSAMSGGSLPVTREHNLASTNGTKTSQQPPYVPFSETVAPKPIPSRAPGQFSEEEEHLLIFLKEVKKFKWALITSEFNRDIPGRPYPTLQSRYSTKTNRRDRSQDPAVLKLPPRWAAEAVIDWAAVHAETPGPRERVEAVNLYREAKPAPVVAPKPTIFHQTTEQDYSSGTDSGVRQQRPRRAPPVNYDVRKRNRRLGEDMDGAEVDDVIPFADVDMDMDTPMQSESPSQAQAAIPATAHVVINEPLEMHFTADDASIGLMARRGALDLASQKLPYLAYSARTMLQNPPEDFNWDQLTSREWQGSLLHVDFSPEELKQAQRAVSRICTPQASRHSTRRQHMRTLLKDVSEPKLLRLARVIQRCLPARDSSSVNAFLDDARAGKLAESPRILRLSAARPQKSNSSIHVESTSSMLRHREIGAHSRRGWKAAAKPLTYQTRNKLVDTLGPQYSWTGASSDIHTVAWSQDGERFAAGAVAVTDRDSMQYNRANNLLLGNLADNTIHELAEHRIKRAKTDAGANSTHAMFVSQDPKLYTTVTSVAFSPSGKLMYSSGYDESVCLWYLDPTPSQPALGAKLKHASEVEMMVVNNHIEGMLATAAKRTAGAAIKLITFDEDDPSEPQKHNFHSEKAVSRSDLRILPQALQFEPRCGGLLLAGFGANVRNDTAFDITGDLCIWDIATQAQIPIHGSNRNVFDVAFNPNRRYMPLFAAGCVASTNVNRGTRSVIRLYDEKGLDKYTCPLEIECRALDMNDVVWCPQDEHLIAAGCTDGRVYVWDMRSPEDPLMTLSHGHSLMPLQDGIHHERTDTGIRFLSWGDNSTRLYSGSSDGVVKVWDVTRSAEDTFIKDLITLDSGIMAGAFSPDFSKLVLGEVNGSVAILDVGRNDCSIKEAEKLRYMPYAGETRDRDPTATDSGVAGAMHLLQTQQLQVVAMSNPPIRQVVQGPSYQGPFDQSVDAPFLREQALEFQLSMSTAPGPQCSIAACANNIITITGEEIGDSGRSSDRIPDELRKQWTSLDPRARIIAGKSKCTHCTRPARPSPSGTNDPDAPVLCERCSFACFRCGAVNPIAPATTTLTCDTCAGVWEIGALGYECVEQPVLRKFELDVPTLRRYGRDMLLEWGEDGETSFGDEVNALTEYYFSLAIDRPESPPL</sequence>
<dbReference type="PROSITE" id="PS50082">
    <property type="entry name" value="WD_REPEATS_2"/>
    <property type="match status" value="2"/>
</dbReference>
<dbReference type="PROSITE" id="PS50294">
    <property type="entry name" value="WD_REPEATS_REGION"/>
    <property type="match status" value="1"/>
</dbReference>
<keyword evidence="7" id="KW-1185">Reference proteome</keyword>
<dbReference type="InterPro" id="IPR001680">
    <property type="entry name" value="WD40_rpt"/>
</dbReference>
<feature type="region of interest" description="Disordered" evidence="5">
    <location>
        <begin position="308"/>
        <end position="352"/>
    </location>
</feature>
<feature type="compositionally biased region" description="Polar residues" evidence="5">
    <location>
        <begin position="268"/>
        <end position="289"/>
    </location>
</feature>
<gene>
    <name evidence="6" type="ORF">CC86DRAFT_323422</name>
</gene>
<feature type="compositionally biased region" description="Low complexity" evidence="5">
    <location>
        <begin position="211"/>
        <end position="230"/>
    </location>
</feature>
<feature type="region of interest" description="Disordered" evidence="5">
    <location>
        <begin position="201"/>
        <end position="233"/>
    </location>
</feature>
<dbReference type="InterPro" id="IPR037588">
    <property type="entry name" value="MLST8"/>
</dbReference>
<dbReference type="PROSITE" id="PS00678">
    <property type="entry name" value="WD_REPEATS_1"/>
    <property type="match status" value="2"/>
</dbReference>
<name>A0A6A7A0F3_9PLEO</name>
<feature type="compositionally biased region" description="Polar residues" evidence="5">
    <location>
        <begin position="150"/>
        <end position="159"/>
    </location>
</feature>
<dbReference type="FunFam" id="2.130.10.10:FF:000969">
    <property type="entry name" value="WD repeat protein"/>
    <property type="match status" value="1"/>
</dbReference>